<evidence type="ECO:0000256" key="1">
    <source>
        <dbReference type="ARBA" id="ARBA00001668"/>
    </source>
</evidence>
<evidence type="ECO:0000313" key="20">
    <source>
        <dbReference type="Proteomes" id="UP000176974"/>
    </source>
</evidence>
<reference evidence="19 20" key="1">
    <citation type="journal article" date="2016" name="Nat. Commun.">
        <title>Thousands of microbial genomes shed light on interconnected biogeochemical processes in an aquifer system.</title>
        <authorList>
            <person name="Anantharaman K."/>
            <person name="Brown C.T."/>
            <person name="Hug L.A."/>
            <person name="Sharon I."/>
            <person name="Castelle C.J."/>
            <person name="Probst A.J."/>
            <person name="Thomas B.C."/>
            <person name="Singh A."/>
            <person name="Wilkins M.J."/>
            <person name="Karaoz U."/>
            <person name="Brodie E.L."/>
            <person name="Williams K.H."/>
            <person name="Hubbard S.S."/>
            <person name="Banfield J.F."/>
        </authorList>
    </citation>
    <scope>NUCLEOTIDE SEQUENCE [LARGE SCALE GENOMIC DNA]</scope>
</reference>
<evidence type="ECO:0000259" key="17">
    <source>
        <dbReference type="PROSITE" id="PS51066"/>
    </source>
</evidence>
<evidence type="ECO:0000256" key="14">
    <source>
        <dbReference type="ARBA" id="ARBA00023295"/>
    </source>
</evidence>
<dbReference type="InterPro" id="IPR020629">
    <property type="entry name" value="FPG_Glyclase"/>
</dbReference>
<dbReference type="InterPro" id="IPR035937">
    <property type="entry name" value="FPG_N"/>
</dbReference>
<comment type="similarity">
    <text evidence="3">Belongs to the FPG family.</text>
</comment>
<proteinExistence type="inferred from homology"/>
<dbReference type="SUPFAM" id="SSF57716">
    <property type="entry name" value="Glucocorticoid receptor-like (DNA-binding domain)"/>
    <property type="match status" value="1"/>
</dbReference>
<dbReference type="InterPro" id="IPR012319">
    <property type="entry name" value="FPG_cat"/>
</dbReference>
<dbReference type="CDD" id="cd08966">
    <property type="entry name" value="EcFpg-like_N"/>
    <property type="match status" value="1"/>
</dbReference>
<dbReference type="Pfam" id="PF06831">
    <property type="entry name" value="H2TH"/>
    <property type="match status" value="1"/>
</dbReference>
<evidence type="ECO:0000256" key="9">
    <source>
        <dbReference type="ARBA" id="ARBA00022833"/>
    </source>
</evidence>
<comment type="cofactor">
    <cofactor evidence="2">
        <name>Zn(2+)</name>
        <dbReference type="ChEBI" id="CHEBI:29105"/>
    </cofactor>
</comment>
<keyword evidence="11" id="KW-0234">DNA repair</keyword>
<dbReference type="PROSITE" id="PS51066">
    <property type="entry name" value="ZF_FPG_2"/>
    <property type="match status" value="1"/>
</dbReference>
<organism evidence="19 20">
    <name type="scientific">Candidatus Portnoybacteria bacterium RIFCSPHIGHO2_01_FULL_40_12b</name>
    <dbReference type="NCBI Taxonomy" id="1801994"/>
    <lineage>
        <taxon>Bacteria</taxon>
        <taxon>Candidatus Portnoyibacteriota</taxon>
    </lineage>
</organism>
<dbReference type="PROSITE" id="PS01242">
    <property type="entry name" value="ZF_FPG_1"/>
    <property type="match status" value="1"/>
</dbReference>
<comment type="catalytic activity">
    <reaction evidence="15">
        <text>2'-deoxyribonucleotide-(2'-deoxyribose 5'-phosphate)-2'-deoxyribonucleotide-DNA = a 3'-end 2'-deoxyribonucleotide-(2,3-dehydro-2,3-deoxyribose 5'-phosphate)-DNA + a 5'-end 5'-phospho-2'-deoxyribonucleoside-DNA + H(+)</text>
        <dbReference type="Rhea" id="RHEA:66592"/>
        <dbReference type="Rhea" id="RHEA-COMP:13180"/>
        <dbReference type="Rhea" id="RHEA-COMP:16897"/>
        <dbReference type="Rhea" id="RHEA-COMP:17067"/>
        <dbReference type="ChEBI" id="CHEBI:15378"/>
        <dbReference type="ChEBI" id="CHEBI:136412"/>
        <dbReference type="ChEBI" id="CHEBI:157695"/>
        <dbReference type="ChEBI" id="CHEBI:167181"/>
        <dbReference type="EC" id="4.2.99.18"/>
    </reaction>
</comment>
<sequence length="271" mass="31341">MPELPEVETIKRQLNGKIKDKKIKKVEVRLRKIVKYPLKKFKKIVEGSKIINIARRAKLLIIELSNGYDLVIHLKLTGQLIFNGQINKYSHLIYYFTDGDYLLHNDLRQFGFVKVVPQKKLNKFLAKENFGPEPLEKNFTLDLFKRLLAKKPKAKIKPLLMDQTFIAGLGNIYSDEVLFYAKVKPIRIVKTLKPEEIKKIYQGIKKILPKAIKRQGTSVDMYLTAEGKEGTYASLLKVYGRCDEPCFVCKTRIKRLKLGGRSAHFCPKCQK</sequence>
<evidence type="ECO:0000256" key="16">
    <source>
        <dbReference type="PROSITE-ProRule" id="PRU00391"/>
    </source>
</evidence>
<dbReference type="InterPro" id="IPR015886">
    <property type="entry name" value="H2TH_FPG"/>
</dbReference>
<dbReference type="Proteomes" id="UP000176974">
    <property type="component" value="Unassembled WGS sequence"/>
</dbReference>
<evidence type="ECO:0000256" key="5">
    <source>
        <dbReference type="ARBA" id="ARBA00022723"/>
    </source>
</evidence>
<keyword evidence="5" id="KW-0479">Metal-binding</keyword>
<dbReference type="GO" id="GO:0008270">
    <property type="term" value="F:zinc ion binding"/>
    <property type="evidence" value="ECO:0007669"/>
    <property type="project" value="UniProtKB-KW"/>
</dbReference>
<dbReference type="InterPro" id="IPR015887">
    <property type="entry name" value="DNA_glyclase_Znf_dom_DNA_BS"/>
</dbReference>
<evidence type="ECO:0000256" key="3">
    <source>
        <dbReference type="ARBA" id="ARBA00009409"/>
    </source>
</evidence>
<evidence type="ECO:0000313" key="19">
    <source>
        <dbReference type="EMBL" id="OGZ35405.1"/>
    </source>
</evidence>
<dbReference type="NCBIfam" id="NF002211">
    <property type="entry name" value="PRK01103.1"/>
    <property type="match status" value="1"/>
</dbReference>
<dbReference type="FunFam" id="1.10.8.50:FF:000003">
    <property type="entry name" value="Formamidopyrimidine-DNA glycosylase"/>
    <property type="match status" value="1"/>
</dbReference>
<dbReference type="InterPro" id="IPR010663">
    <property type="entry name" value="Znf_FPG/IleRS"/>
</dbReference>
<evidence type="ECO:0000256" key="4">
    <source>
        <dbReference type="ARBA" id="ARBA00011245"/>
    </source>
</evidence>
<dbReference type="SMART" id="SM00898">
    <property type="entry name" value="Fapy_DNA_glyco"/>
    <property type="match status" value="1"/>
</dbReference>
<dbReference type="Pfam" id="PF01149">
    <property type="entry name" value="Fapy_DNA_glyco"/>
    <property type="match status" value="1"/>
</dbReference>
<protein>
    <submittedName>
        <fullName evidence="19">DNA-formamidopyrimidine glycosylase</fullName>
    </submittedName>
</protein>
<dbReference type="PANTHER" id="PTHR22993">
    <property type="entry name" value="FORMAMIDOPYRIMIDINE-DNA GLYCOSYLASE"/>
    <property type="match status" value="1"/>
</dbReference>
<dbReference type="GO" id="GO:0034039">
    <property type="term" value="F:8-oxo-7,8-dihydroguanine DNA N-glycosylase activity"/>
    <property type="evidence" value="ECO:0007669"/>
    <property type="project" value="TreeGrafter"/>
</dbReference>
<evidence type="ECO:0000256" key="2">
    <source>
        <dbReference type="ARBA" id="ARBA00001947"/>
    </source>
</evidence>
<evidence type="ECO:0000256" key="11">
    <source>
        <dbReference type="ARBA" id="ARBA00023204"/>
    </source>
</evidence>
<evidence type="ECO:0000256" key="10">
    <source>
        <dbReference type="ARBA" id="ARBA00023125"/>
    </source>
</evidence>
<dbReference type="PROSITE" id="PS51068">
    <property type="entry name" value="FPG_CAT"/>
    <property type="match status" value="1"/>
</dbReference>
<dbReference type="SUPFAM" id="SSF46946">
    <property type="entry name" value="S13-like H2TH domain"/>
    <property type="match status" value="1"/>
</dbReference>
<keyword evidence="7 16" id="KW-0863">Zinc-finger</keyword>
<dbReference type="Gene3D" id="3.20.190.10">
    <property type="entry name" value="MutM-like, N-terminal"/>
    <property type="match status" value="1"/>
</dbReference>
<feature type="domain" description="FPG-type" evidence="17">
    <location>
        <begin position="237"/>
        <end position="271"/>
    </location>
</feature>
<dbReference type="SMART" id="SM01232">
    <property type="entry name" value="H2TH"/>
    <property type="match status" value="1"/>
</dbReference>
<keyword evidence="6" id="KW-0227">DNA damage</keyword>
<keyword evidence="14" id="KW-0326">Glycosidase</keyword>
<keyword evidence="9" id="KW-0862">Zinc</keyword>
<dbReference type="SUPFAM" id="SSF81624">
    <property type="entry name" value="N-terminal domain of MutM-like DNA repair proteins"/>
    <property type="match status" value="1"/>
</dbReference>
<evidence type="ECO:0000256" key="12">
    <source>
        <dbReference type="ARBA" id="ARBA00023239"/>
    </source>
</evidence>
<dbReference type="Gene3D" id="1.10.8.50">
    <property type="match status" value="1"/>
</dbReference>
<evidence type="ECO:0000256" key="7">
    <source>
        <dbReference type="ARBA" id="ARBA00022771"/>
    </source>
</evidence>
<comment type="catalytic activity">
    <reaction evidence="1">
        <text>Hydrolysis of DNA containing ring-opened 7-methylguanine residues, releasing 2,6-diamino-4-hydroxy-5-(N-methyl)formamidopyrimidine.</text>
        <dbReference type="EC" id="3.2.2.23"/>
    </reaction>
</comment>
<accession>A0A1G2FBE9</accession>
<evidence type="ECO:0000256" key="8">
    <source>
        <dbReference type="ARBA" id="ARBA00022801"/>
    </source>
</evidence>
<keyword evidence="8" id="KW-0378">Hydrolase</keyword>
<evidence type="ECO:0000256" key="6">
    <source>
        <dbReference type="ARBA" id="ARBA00022763"/>
    </source>
</evidence>
<dbReference type="Pfam" id="PF06827">
    <property type="entry name" value="zf-FPG_IleRS"/>
    <property type="match status" value="1"/>
</dbReference>
<keyword evidence="12" id="KW-0456">Lyase</keyword>
<comment type="caution">
    <text evidence="19">The sequence shown here is derived from an EMBL/GenBank/DDBJ whole genome shotgun (WGS) entry which is preliminary data.</text>
</comment>
<name>A0A1G2FBE9_9BACT</name>
<dbReference type="InterPro" id="IPR000214">
    <property type="entry name" value="Znf_DNA_glyclase/AP_lyase"/>
</dbReference>
<dbReference type="EMBL" id="MHMY01000011">
    <property type="protein sequence ID" value="OGZ35405.1"/>
    <property type="molecule type" value="Genomic_DNA"/>
</dbReference>
<evidence type="ECO:0000256" key="13">
    <source>
        <dbReference type="ARBA" id="ARBA00023268"/>
    </source>
</evidence>
<dbReference type="GO" id="GO:0003684">
    <property type="term" value="F:damaged DNA binding"/>
    <property type="evidence" value="ECO:0007669"/>
    <property type="project" value="InterPro"/>
</dbReference>
<dbReference type="PANTHER" id="PTHR22993:SF9">
    <property type="entry name" value="FORMAMIDOPYRIMIDINE-DNA GLYCOSYLASE"/>
    <property type="match status" value="1"/>
</dbReference>
<dbReference type="GO" id="GO:0006284">
    <property type="term" value="P:base-excision repair"/>
    <property type="evidence" value="ECO:0007669"/>
    <property type="project" value="InterPro"/>
</dbReference>
<evidence type="ECO:0000256" key="15">
    <source>
        <dbReference type="ARBA" id="ARBA00044632"/>
    </source>
</evidence>
<evidence type="ECO:0000259" key="18">
    <source>
        <dbReference type="PROSITE" id="PS51068"/>
    </source>
</evidence>
<dbReference type="InterPro" id="IPR010979">
    <property type="entry name" value="Ribosomal_uS13-like_H2TH"/>
</dbReference>
<dbReference type="AlphaFoldDB" id="A0A1G2FBE9"/>
<dbReference type="GO" id="GO:0140078">
    <property type="term" value="F:class I DNA-(apurinic or apyrimidinic site) endonuclease activity"/>
    <property type="evidence" value="ECO:0007669"/>
    <property type="project" value="UniProtKB-EC"/>
</dbReference>
<keyword evidence="13" id="KW-0511">Multifunctional enzyme</keyword>
<comment type="subunit">
    <text evidence="4">Monomer.</text>
</comment>
<feature type="domain" description="Formamidopyrimidine-DNA glycosylase catalytic" evidence="18">
    <location>
        <begin position="2"/>
        <end position="111"/>
    </location>
</feature>
<dbReference type="NCBIfam" id="TIGR00577">
    <property type="entry name" value="fpg"/>
    <property type="match status" value="1"/>
</dbReference>
<gene>
    <name evidence="19" type="ORF">A2815_01695</name>
</gene>
<keyword evidence="10" id="KW-0238">DNA-binding</keyword>